<dbReference type="RefSeq" id="XP_023671094.1">
    <property type="nucleotide sequence ID" value="XM_023815326.1"/>
</dbReference>
<sequence>MESYIKFTNQTQGRDRIFRAAQYACACVKYLIRNNAAKKELAEKLRNLESSLSAGRKLFRLGNTVSSVDAAAHALQLTDPVLQLCLTGAHLSRALYFACDNLLWARAVGLAPGFDKERWGLRASSCYLLSLLLSLLRDAYVLARLAACYARERRRCRQAPPPPSSTDNGSACCHPPGDVLPSDLMEALWASPAVTLDVVKNACDLFIPLDQLGVYRSGAGVVGLCGLLSSLIGILTLLEPRLKLKP</sequence>
<dbReference type="Pfam" id="PF05648">
    <property type="entry name" value="PEX11"/>
    <property type="match status" value="1"/>
</dbReference>
<evidence type="ECO:0000313" key="6">
    <source>
        <dbReference type="Proteomes" id="UP000261540"/>
    </source>
</evidence>
<evidence type="ECO:0000256" key="4">
    <source>
        <dbReference type="ARBA" id="ARBA00046271"/>
    </source>
</evidence>
<keyword evidence="3" id="KW-0576">Peroxisome</keyword>
<dbReference type="InterPro" id="IPR008733">
    <property type="entry name" value="PEX11"/>
</dbReference>
<evidence type="ECO:0000256" key="1">
    <source>
        <dbReference type="ARBA" id="ARBA00022593"/>
    </source>
</evidence>
<reference evidence="5" key="1">
    <citation type="submission" date="2025-08" db="UniProtKB">
        <authorList>
            <consortium name="Ensembl"/>
        </authorList>
    </citation>
    <scope>IDENTIFICATION</scope>
</reference>
<dbReference type="Proteomes" id="UP000261540">
    <property type="component" value="Unplaced"/>
</dbReference>
<dbReference type="AlphaFoldDB" id="A0A3B3QBS8"/>
<dbReference type="CTD" id="8800"/>
<keyword evidence="6" id="KW-1185">Reference proteome</keyword>
<evidence type="ECO:0000313" key="5">
    <source>
        <dbReference type="Ensembl" id="ENSPKIP00000003075.1"/>
    </source>
</evidence>
<name>A0A3B3QBS8_9TELE</name>
<dbReference type="PANTHER" id="PTHR12652">
    <property type="entry name" value="PEROXISOMAL BIOGENESIS FACTOR 11"/>
    <property type="match status" value="1"/>
</dbReference>
<proteinExistence type="predicted"/>
<dbReference type="PANTHER" id="PTHR12652:SF22">
    <property type="entry name" value="PEROXISOMAL MEMBRANE PROTEIN 11A"/>
    <property type="match status" value="1"/>
</dbReference>
<dbReference type="GeneTree" id="ENSGT00390000014273"/>
<protein>
    <submittedName>
        <fullName evidence="5">Peroxisomal biogenesis factor 11 alpha</fullName>
    </submittedName>
</protein>
<dbReference type="GeneID" id="111845717"/>
<dbReference type="GO" id="GO:0016559">
    <property type="term" value="P:peroxisome fission"/>
    <property type="evidence" value="ECO:0007669"/>
    <property type="project" value="InterPro"/>
</dbReference>
<dbReference type="Ensembl" id="ENSPKIT00000027033.1">
    <property type="protein sequence ID" value="ENSPKIP00000003075.1"/>
    <property type="gene ID" value="ENSPKIG00000020730.1"/>
</dbReference>
<keyword evidence="1" id="KW-0962">Peroxisome biogenesis</keyword>
<keyword evidence="2" id="KW-0472">Membrane</keyword>
<evidence type="ECO:0000256" key="2">
    <source>
        <dbReference type="ARBA" id="ARBA00023136"/>
    </source>
</evidence>
<comment type="subcellular location">
    <subcellularLocation>
        <location evidence="4">Peroxisome membrane</location>
    </subcellularLocation>
</comment>
<dbReference type="GO" id="GO:0005778">
    <property type="term" value="C:peroxisomal membrane"/>
    <property type="evidence" value="ECO:0007669"/>
    <property type="project" value="UniProtKB-SubCell"/>
</dbReference>
<evidence type="ECO:0000256" key="3">
    <source>
        <dbReference type="ARBA" id="ARBA00023140"/>
    </source>
</evidence>
<accession>A0A3B3QBS8</accession>
<organism evidence="5 6">
    <name type="scientific">Paramormyrops kingsleyae</name>
    <dbReference type="NCBI Taxonomy" id="1676925"/>
    <lineage>
        <taxon>Eukaryota</taxon>
        <taxon>Metazoa</taxon>
        <taxon>Chordata</taxon>
        <taxon>Craniata</taxon>
        <taxon>Vertebrata</taxon>
        <taxon>Euteleostomi</taxon>
        <taxon>Actinopterygii</taxon>
        <taxon>Neopterygii</taxon>
        <taxon>Teleostei</taxon>
        <taxon>Osteoglossocephala</taxon>
        <taxon>Osteoglossomorpha</taxon>
        <taxon>Osteoglossiformes</taxon>
        <taxon>Mormyridae</taxon>
        <taxon>Paramormyrops</taxon>
    </lineage>
</organism>
<reference evidence="5" key="2">
    <citation type="submission" date="2025-09" db="UniProtKB">
        <authorList>
            <consortium name="Ensembl"/>
        </authorList>
    </citation>
    <scope>IDENTIFICATION</scope>
</reference>